<feature type="region of interest" description="Disordered" evidence="1">
    <location>
        <begin position="71"/>
        <end position="134"/>
    </location>
</feature>
<dbReference type="AlphaFoldDB" id="A0A5N6S0F3"/>
<accession>A0A5N6S0F3</accession>
<feature type="compositionally biased region" description="Basic and acidic residues" evidence="1">
    <location>
        <begin position="113"/>
        <end position="125"/>
    </location>
</feature>
<proteinExistence type="predicted"/>
<gene>
    <name evidence="2" type="ORF">DDE84_02465</name>
</gene>
<evidence type="ECO:0000313" key="3">
    <source>
        <dbReference type="Proteomes" id="UP000325415"/>
    </source>
</evidence>
<name>A0A5N6S0F3_9BIFI</name>
<evidence type="ECO:0000313" key="2">
    <source>
        <dbReference type="EMBL" id="KAE8129680.1"/>
    </source>
</evidence>
<reference evidence="2 3" key="1">
    <citation type="submission" date="2018-04" db="EMBL/GenBank/DDBJ databases">
        <authorList>
            <person name="Eckel V.P."/>
            <person name="Vogel R.F."/>
        </authorList>
    </citation>
    <scope>NUCLEOTIDE SEQUENCE [LARGE SCALE GENOMIC DNA]</scope>
    <source>
        <strain evidence="3">TMW 2.1764</strain>
    </source>
</reference>
<dbReference type="Gene3D" id="1.10.287.1490">
    <property type="match status" value="1"/>
</dbReference>
<keyword evidence="3" id="KW-1185">Reference proteome</keyword>
<comment type="caution">
    <text evidence="2">The sequence shown here is derived from an EMBL/GenBank/DDBJ whole genome shotgun (WGS) entry which is preliminary data.</text>
</comment>
<dbReference type="Proteomes" id="UP000325415">
    <property type="component" value="Unassembled WGS sequence"/>
</dbReference>
<organism evidence="2 3">
    <name type="scientific">Bifidobacterium tibiigranuli</name>
    <dbReference type="NCBI Taxonomy" id="2172043"/>
    <lineage>
        <taxon>Bacteria</taxon>
        <taxon>Bacillati</taxon>
        <taxon>Actinomycetota</taxon>
        <taxon>Actinomycetes</taxon>
        <taxon>Bifidobacteriales</taxon>
        <taxon>Bifidobacteriaceae</taxon>
        <taxon>Bifidobacterium</taxon>
    </lineage>
</organism>
<sequence>MNKNLKPLRISLDAMSRHVRSQARQIAALAIEVADVAVTEPSYAGVAIAPMLLSAILPTEENTASSGTVVEAPVDDTGTIPAGVDPAAPADDDWTPERRYQPGTADQILTSQRTREAQDREKAEANRPTGTEIGQITRKLDELTKQLAEQQKQLKAAQELLAAQQEQLKSQQDTLSEQQRQLKTAQDQLGTQQGQLSSIVSQLSGIVGNQGDTVQTLQGITRQLQSQQTYIDDLQNKVLVTVKLNFDTVFRRLDALDHQGV</sequence>
<dbReference type="EMBL" id="QDAG01000002">
    <property type="protein sequence ID" value="KAE8129680.1"/>
    <property type="molecule type" value="Genomic_DNA"/>
</dbReference>
<evidence type="ECO:0000256" key="1">
    <source>
        <dbReference type="SAM" id="MobiDB-lite"/>
    </source>
</evidence>
<protein>
    <submittedName>
        <fullName evidence="2">Uncharacterized protein</fullName>
    </submittedName>
</protein>